<dbReference type="AlphaFoldDB" id="C8PL12"/>
<protein>
    <submittedName>
        <fullName evidence="1">Prepilin-type cleavage/methylation N-terminal domain protein</fullName>
    </submittedName>
</protein>
<dbReference type="PROSITE" id="PS00409">
    <property type="entry name" value="PROKAR_NTER_METHYL"/>
    <property type="match status" value="1"/>
</dbReference>
<keyword evidence="2" id="KW-1185">Reference proteome</keyword>
<sequence>MKKGFTLIELIFTIVILAITTMAIPRIVAQTTELNALAIKEELVYNAKAFMSRISKAQWDSAYAGDASCGGDSSCMKRILTVNPPADGAPEVRPGILNEASRREVSAQAPATKKQFGRKGISFGGARYNDIDDYDRFTTDITVGDLVGSSSKGDFILNTRINVDVDYVVEPFSAAQYATGTDIRGVLSDLPNDESAAPTNIKMVRVAATDLNDAVAKDGTAKSVVLKAFLSNIGVGVQTTATRRYN</sequence>
<dbReference type="STRING" id="824.CGRAC_1672"/>
<reference evidence="1 2" key="1">
    <citation type="submission" date="2009-07" db="EMBL/GenBank/DDBJ databases">
        <authorList>
            <person name="Madupu R."/>
            <person name="Sebastian Y."/>
            <person name="Durkin A.S."/>
            <person name="Torralba M."/>
            <person name="Methe B."/>
            <person name="Sutton G.G."/>
            <person name="Strausberg R.L."/>
            <person name="Nelson K.E."/>
        </authorList>
    </citation>
    <scope>NUCLEOTIDE SEQUENCE [LARGE SCALE GENOMIC DNA]</scope>
    <source>
        <strain evidence="1 2">RM3268</strain>
    </source>
</reference>
<dbReference type="Pfam" id="PF07963">
    <property type="entry name" value="N_methyl"/>
    <property type="match status" value="1"/>
</dbReference>
<dbReference type="RefSeq" id="WP_005873099.1">
    <property type="nucleotide sequence ID" value="NZ_ACYG01000031.1"/>
</dbReference>
<comment type="caution">
    <text evidence="1">The sequence shown here is derived from an EMBL/GenBank/DDBJ whole genome shotgun (WGS) entry which is preliminary data.</text>
</comment>
<dbReference type="EMBL" id="ACYG01000031">
    <property type="protein sequence ID" value="EEV16427.1"/>
    <property type="molecule type" value="Genomic_DNA"/>
</dbReference>
<dbReference type="NCBIfam" id="TIGR02532">
    <property type="entry name" value="IV_pilin_GFxxxE"/>
    <property type="match status" value="1"/>
</dbReference>
<dbReference type="eggNOG" id="COG4967">
    <property type="taxonomic scope" value="Bacteria"/>
</dbReference>
<gene>
    <name evidence="1" type="ORF">CAMGR0001_2802</name>
</gene>
<dbReference type="Proteomes" id="UP000005709">
    <property type="component" value="Unassembled WGS sequence"/>
</dbReference>
<evidence type="ECO:0000313" key="2">
    <source>
        <dbReference type="Proteomes" id="UP000005709"/>
    </source>
</evidence>
<proteinExistence type="predicted"/>
<evidence type="ECO:0000313" key="1">
    <source>
        <dbReference type="EMBL" id="EEV16427.1"/>
    </source>
</evidence>
<organism evidence="1 2">
    <name type="scientific">Campylobacter gracilis RM3268</name>
    <dbReference type="NCBI Taxonomy" id="553220"/>
    <lineage>
        <taxon>Bacteria</taxon>
        <taxon>Pseudomonadati</taxon>
        <taxon>Campylobacterota</taxon>
        <taxon>Epsilonproteobacteria</taxon>
        <taxon>Campylobacterales</taxon>
        <taxon>Campylobacteraceae</taxon>
        <taxon>Campylobacter</taxon>
    </lineage>
</organism>
<dbReference type="InterPro" id="IPR012902">
    <property type="entry name" value="N_methyl_site"/>
</dbReference>
<accession>C8PL12</accession>
<dbReference type="OrthoDB" id="5363742at2"/>
<name>C8PL12_9BACT</name>